<evidence type="ECO:0000256" key="2">
    <source>
        <dbReference type="RuleBase" id="RU363103"/>
    </source>
</evidence>
<dbReference type="GO" id="GO:0045271">
    <property type="term" value="C:respiratory chain complex I"/>
    <property type="evidence" value="ECO:0007669"/>
    <property type="project" value="InterPro"/>
</dbReference>
<keyword evidence="4" id="KW-0830">Ubiquinone</keyword>
<evidence type="ECO:0000313" key="5">
    <source>
        <dbReference type="Proteomes" id="UP000324585"/>
    </source>
</evidence>
<proteinExistence type="inferred from homology"/>
<evidence type="ECO:0000256" key="3">
    <source>
        <dbReference type="SAM" id="MobiDB-lite"/>
    </source>
</evidence>
<keyword evidence="2" id="KW-0679">Respiratory chain</keyword>
<keyword evidence="2" id="KW-0496">Mitochondrion</keyword>
<comment type="subcellular location">
    <subcellularLocation>
        <location evidence="2">Mitochondrion inner membrane</location>
        <topology evidence="2">Peripheral membrane protein</topology>
        <orientation evidence="2">Matrix side</orientation>
    </subcellularLocation>
</comment>
<comment type="caution">
    <text evidence="4">The sequence shown here is derived from an EMBL/GenBank/DDBJ whole genome shotgun (WGS) entry which is preliminary data.</text>
</comment>
<dbReference type="PANTHER" id="PTHR12910">
    <property type="entry name" value="NADH-UBIQUINONE OXIDOREDUCTASE SUBUNIT B17.2"/>
    <property type="match status" value="1"/>
</dbReference>
<dbReference type="Pfam" id="PF05071">
    <property type="entry name" value="NDUFA12"/>
    <property type="match status" value="1"/>
</dbReference>
<sequence>MASYLKYVRPAELLAEAKWRGLWGTVRAIKMGKFGSHKYMVGEDEFGNRYFENPHETWGRHRWVEYAGQRHITFDAVQVPPRWHAWISYVSDEPGNTASTPDPTYQGAVTANLTGTENRYISPYSPLSKMFHGRAPDKISAWNPAQRRSPPGLEQVANPAKQDVLDLK</sequence>
<evidence type="ECO:0000313" key="4">
    <source>
        <dbReference type="EMBL" id="KAA8497419.1"/>
    </source>
</evidence>
<comment type="function">
    <text evidence="2">Accessory subunit of the mitochondrial membrane respiratory chain NADH dehydrogenase (Complex I), that is believed not to be involved in catalysis. Complex I functions in the transfer of electrons from NADH to the respiratory chain. The immediate electron acceptor for the enzyme is believed to be ubiquinone.</text>
</comment>
<keyword evidence="2" id="KW-0249">Electron transport</keyword>
<accession>A0A5J4Z0L7</accession>
<dbReference type="GO" id="GO:0006979">
    <property type="term" value="P:response to oxidative stress"/>
    <property type="evidence" value="ECO:0007669"/>
    <property type="project" value="TreeGrafter"/>
</dbReference>
<dbReference type="Proteomes" id="UP000324585">
    <property type="component" value="Unassembled WGS sequence"/>
</dbReference>
<reference evidence="5" key="1">
    <citation type="journal article" date="2019" name="Nat. Commun.">
        <title>Expansion of phycobilisome linker gene families in mesophilic red algae.</title>
        <authorList>
            <person name="Lee J."/>
            <person name="Kim D."/>
            <person name="Bhattacharya D."/>
            <person name="Yoon H.S."/>
        </authorList>
    </citation>
    <scope>NUCLEOTIDE SEQUENCE [LARGE SCALE GENOMIC DNA]</scope>
    <source>
        <strain evidence="5">CCMP 1328</strain>
    </source>
</reference>
<dbReference type="InterPro" id="IPR007763">
    <property type="entry name" value="NDUFA12"/>
</dbReference>
<feature type="region of interest" description="Disordered" evidence="3">
    <location>
        <begin position="141"/>
        <end position="168"/>
    </location>
</feature>
<keyword evidence="2" id="KW-0999">Mitochondrion inner membrane</keyword>
<dbReference type="OMA" id="WRGLWGT"/>
<gene>
    <name evidence="4" type="ORF">FVE85_1148</name>
</gene>
<dbReference type="EMBL" id="VRMN01000002">
    <property type="protein sequence ID" value="KAA8497419.1"/>
    <property type="molecule type" value="Genomic_DNA"/>
</dbReference>
<evidence type="ECO:0000256" key="1">
    <source>
        <dbReference type="ARBA" id="ARBA00007355"/>
    </source>
</evidence>
<dbReference type="OrthoDB" id="274641at2759"/>
<keyword evidence="2" id="KW-0472">Membrane</keyword>
<keyword evidence="5" id="KW-1185">Reference proteome</keyword>
<name>A0A5J4Z0L7_PORPP</name>
<dbReference type="GO" id="GO:0005743">
    <property type="term" value="C:mitochondrial inner membrane"/>
    <property type="evidence" value="ECO:0007669"/>
    <property type="project" value="UniProtKB-SubCell"/>
</dbReference>
<organism evidence="4 5">
    <name type="scientific">Porphyridium purpureum</name>
    <name type="common">Red alga</name>
    <name type="synonym">Porphyridium cruentum</name>
    <dbReference type="NCBI Taxonomy" id="35688"/>
    <lineage>
        <taxon>Eukaryota</taxon>
        <taxon>Rhodophyta</taxon>
        <taxon>Bangiophyceae</taxon>
        <taxon>Porphyridiales</taxon>
        <taxon>Porphyridiaceae</taxon>
        <taxon>Porphyridium</taxon>
    </lineage>
</organism>
<protein>
    <recommendedName>
        <fullName evidence="2">NADH dehydrogenase [ubiquinone] 1 alpha subcomplex subunit 12</fullName>
    </recommendedName>
</protein>
<keyword evidence="2" id="KW-0813">Transport</keyword>
<comment type="similarity">
    <text evidence="1 2">Belongs to the complex I NDUFA12 subunit family.</text>
</comment>
<dbReference type="AlphaFoldDB" id="A0A5J4Z0L7"/>
<dbReference type="PANTHER" id="PTHR12910:SF2">
    <property type="entry name" value="NADH DEHYDROGENASE [UBIQUINONE] 1 ALPHA SUBCOMPLEX SUBUNIT 12"/>
    <property type="match status" value="1"/>
</dbReference>